<dbReference type="RefSeq" id="XP_001419102.1">
    <property type="nucleotide sequence ID" value="XM_001419065.1"/>
</dbReference>
<dbReference type="KEGG" id="olu:OSTLU_24915"/>
<evidence type="ECO:0000256" key="2">
    <source>
        <dbReference type="SAM" id="Phobius"/>
    </source>
</evidence>
<protein>
    <submittedName>
        <fullName evidence="3">Uncharacterized protein</fullName>
    </submittedName>
</protein>
<feature type="transmembrane region" description="Helical" evidence="2">
    <location>
        <begin position="242"/>
        <end position="263"/>
    </location>
</feature>
<dbReference type="Proteomes" id="UP000001568">
    <property type="component" value="Chromosome 8"/>
</dbReference>
<keyword evidence="2" id="KW-0812">Transmembrane</keyword>
<dbReference type="OrthoDB" id="10576934at2759"/>
<dbReference type="EMBL" id="CP000588">
    <property type="protein sequence ID" value="ABO97395.1"/>
    <property type="molecule type" value="Genomic_DNA"/>
</dbReference>
<sequence length="641" mass="66068">MAAVMRCAMPTRDRAGARTRAGIRARRDGGAAMRAARVAGGARGETARAIGAHGAIGAIGGVGGTAARGTARGARGRAASDAASAGSSYWSEETSRETETVVETTTGGVKATMTFAATEEEEEDEGAGAGKRALGLAAFAAVVAAFAYSDVSASFPFLAPAQTLARALVDMVAAGVDYFVDVTLDAYDAAILGCINVFSWFQSFLLTPGGVIENGAKASSAVMADPSTFVSKAVGLLCAKPFMSIAAVLLTLSRVVASWTFAAAEYACALLYAMPVYVFTPTAVLAYLYFKKRSIEKVEIEKVKSTRKMAKAKAKAATIVSTGSATGASAKWAERLAAGTTSLESFTASATRSSDVTVIDSSSDFSYSSSSSYANDASSTPIVATPVNYDSYSSSSSSASASASLSGFTGVYDFEESYANREALMGGYNIDQAEVERLYAELMPKDAGIPLPTLTVTEKVDDTAETKFMEQASSVATATKEEVKSTSSAAAAKAVDTKTEAVVKAEVKPTPVTPVKTSSSSSTSTTTTSTTSTSTASASGTKEVKKGGSKEAFLGFVDKVSSIKPEDVTKVVTETAKVVTSKESLDLAAKLASEAANKVQSSIKSVDEDAESKSTTLPGGTRKVSSQDDDLSEGTMIKKKK</sequence>
<feature type="transmembrane region" description="Helical" evidence="2">
    <location>
        <begin position="269"/>
        <end position="290"/>
    </location>
</feature>
<feature type="region of interest" description="Disordered" evidence="1">
    <location>
        <begin position="1"/>
        <end position="28"/>
    </location>
</feature>
<feature type="compositionally biased region" description="Low complexity" evidence="1">
    <location>
        <begin position="517"/>
        <end position="539"/>
    </location>
</feature>
<feature type="region of interest" description="Disordered" evidence="1">
    <location>
        <begin position="510"/>
        <end position="544"/>
    </location>
</feature>
<evidence type="ECO:0000313" key="4">
    <source>
        <dbReference type="Proteomes" id="UP000001568"/>
    </source>
</evidence>
<keyword evidence="4" id="KW-1185">Reference proteome</keyword>
<keyword evidence="2" id="KW-0472">Membrane</keyword>
<dbReference type="GeneID" id="5003409"/>
<name>A4S180_OSTLU</name>
<feature type="region of interest" description="Disordered" evidence="1">
    <location>
        <begin position="82"/>
        <end position="105"/>
    </location>
</feature>
<dbReference type="OMA" id="LGCINVF"/>
<dbReference type="Gramene" id="ABO97395">
    <property type="protein sequence ID" value="ABO97395"/>
    <property type="gene ID" value="OSTLU_24915"/>
</dbReference>
<proteinExistence type="predicted"/>
<gene>
    <name evidence="3" type="ORF">OSTLU_24915</name>
</gene>
<dbReference type="AlphaFoldDB" id="A4S180"/>
<accession>A4S180</accession>
<reference evidence="3 4" key="1">
    <citation type="journal article" date="2007" name="Proc. Natl. Acad. Sci. U.S.A.">
        <title>The tiny eukaryote Ostreococcus provides genomic insights into the paradox of plankton speciation.</title>
        <authorList>
            <person name="Palenik B."/>
            <person name="Grimwood J."/>
            <person name="Aerts A."/>
            <person name="Rouze P."/>
            <person name="Salamov A."/>
            <person name="Putnam N."/>
            <person name="Dupont C."/>
            <person name="Jorgensen R."/>
            <person name="Derelle E."/>
            <person name="Rombauts S."/>
            <person name="Zhou K."/>
            <person name="Otillar R."/>
            <person name="Merchant S.S."/>
            <person name="Podell S."/>
            <person name="Gaasterland T."/>
            <person name="Napoli C."/>
            <person name="Gendler K."/>
            <person name="Manuell A."/>
            <person name="Tai V."/>
            <person name="Vallon O."/>
            <person name="Piganeau G."/>
            <person name="Jancek S."/>
            <person name="Heijde M."/>
            <person name="Jabbari K."/>
            <person name="Bowler C."/>
            <person name="Lohr M."/>
            <person name="Robbens S."/>
            <person name="Werner G."/>
            <person name="Dubchak I."/>
            <person name="Pazour G.J."/>
            <person name="Ren Q."/>
            <person name="Paulsen I."/>
            <person name="Delwiche C."/>
            <person name="Schmutz J."/>
            <person name="Rokhsar D."/>
            <person name="Van de Peer Y."/>
            <person name="Moreau H."/>
            <person name="Grigoriev I.V."/>
        </authorList>
    </citation>
    <scope>NUCLEOTIDE SEQUENCE [LARGE SCALE GENOMIC DNA]</scope>
    <source>
        <strain evidence="3 4">CCE9901</strain>
    </source>
</reference>
<evidence type="ECO:0000256" key="1">
    <source>
        <dbReference type="SAM" id="MobiDB-lite"/>
    </source>
</evidence>
<keyword evidence="2" id="KW-1133">Transmembrane helix</keyword>
<dbReference type="HOGENOM" id="CLU_427258_0_0_1"/>
<feature type="region of interest" description="Disordered" evidence="1">
    <location>
        <begin position="597"/>
        <end position="641"/>
    </location>
</feature>
<organism evidence="3 4">
    <name type="scientific">Ostreococcus lucimarinus (strain CCE9901)</name>
    <dbReference type="NCBI Taxonomy" id="436017"/>
    <lineage>
        <taxon>Eukaryota</taxon>
        <taxon>Viridiplantae</taxon>
        <taxon>Chlorophyta</taxon>
        <taxon>Mamiellophyceae</taxon>
        <taxon>Mamiellales</taxon>
        <taxon>Bathycoccaceae</taxon>
        <taxon>Ostreococcus</taxon>
    </lineage>
</organism>
<evidence type="ECO:0000313" key="3">
    <source>
        <dbReference type="EMBL" id="ABO97395.1"/>
    </source>
</evidence>